<evidence type="ECO:0000313" key="2">
    <source>
        <dbReference type="EMBL" id="MBA8955987.1"/>
    </source>
</evidence>
<reference evidence="2 3" key="1">
    <citation type="submission" date="2020-08" db="EMBL/GenBank/DDBJ databases">
        <title>Genomic Encyclopedia of Type Strains, Phase IV (KMG-IV): sequencing the most valuable type-strain genomes for metagenomic binning, comparative biology and taxonomic classification.</title>
        <authorList>
            <person name="Goeker M."/>
        </authorList>
    </citation>
    <scope>NUCLEOTIDE SEQUENCE [LARGE SCALE GENOMIC DNA]</scope>
    <source>
        <strain evidence="2 3">DSM 44197</strain>
    </source>
</reference>
<comment type="caution">
    <text evidence="2">The sequence shown here is derived from an EMBL/GenBank/DDBJ whole genome shotgun (WGS) entry which is preliminary data.</text>
</comment>
<dbReference type="InterPro" id="IPR038732">
    <property type="entry name" value="HpyO/CreE_NAD-binding"/>
</dbReference>
<sequence length="619" mass="66716">MDSTGPRRVVIVGAGLGGTATAVRLLRFAREPLQVVVVERRPEYRSAGVAYHPAGNHWHHVFNIQAGRMSMFREDVDDFLTWANHEADRTGWPPQWSGLTFTESGPAPRRIYAGYLAARLAEAAREAFDGVTLLEADGEVVDLTVVADGVDVVVEDRPGPGRRVLRADHVVLATGLEERGPPFAAGVRDHPAFVRHPYSEEGIERILGLRRDAVVAIVGTLLSAYDSASLLLRNGHTGRIHMISRSGLTLRTYPSDHRHQVLGLPDPRLPAGGYAGRDDLVRRLRDEWERACAAVAREHPAVDPLVVTERVAKSWEPHLPEALARVPSDDLRALLDGYGSLLATLRVGAVAYITELVDAALAGGGPIALTTGRVDGITATETGTLRLSVSGPTSEREIEADLVISNFGREPDYGRAGSALWTNLLRKGIAARHRRTGRGVEVDDRGALLGPDGARSGPISVVGGPREGDEIVRHGRMGAFAFNLAAIKNHSVGVAATVLHRLESHYDERAGDVAVAEAGAPDAFARAVLLDVHRMAARRRRDREVLTARFEEGLRAVRDALAGGAPAPDPALRYAVNTAAMTRLSDLSVTPRDLRALLGLDGPAERDRTGDHLGIREDA</sequence>
<dbReference type="PRINTS" id="PR00368">
    <property type="entry name" value="FADPNR"/>
</dbReference>
<dbReference type="Proteomes" id="UP000572680">
    <property type="component" value="Unassembled WGS sequence"/>
</dbReference>
<feature type="domain" description="FAD-dependent urate hydroxylase HpyO/Asp monooxygenase CreE-like FAD/NAD(P)-binding" evidence="1">
    <location>
        <begin position="10"/>
        <end position="175"/>
    </location>
</feature>
<dbReference type="EMBL" id="JACJIA010000013">
    <property type="protein sequence ID" value="MBA8955987.1"/>
    <property type="molecule type" value="Genomic_DNA"/>
</dbReference>
<dbReference type="AlphaFoldDB" id="A0A7W3LXE4"/>
<organism evidence="2 3">
    <name type="scientific">Actinomadura namibiensis</name>
    <dbReference type="NCBI Taxonomy" id="182080"/>
    <lineage>
        <taxon>Bacteria</taxon>
        <taxon>Bacillati</taxon>
        <taxon>Actinomycetota</taxon>
        <taxon>Actinomycetes</taxon>
        <taxon>Streptosporangiales</taxon>
        <taxon>Thermomonosporaceae</taxon>
        <taxon>Actinomadura</taxon>
    </lineage>
</organism>
<dbReference type="InterPro" id="IPR052189">
    <property type="entry name" value="L-asp_N-monooxygenase_NS-form"/>
</dbReference>
<keyword evidence="3" id="KW-1185">Reference proteome</keyword>
<dbReference type="RefSeq" id="WP_182847915.1">
    <property type="nucleotide sequence ID" value="NZ_BAAALP010000106.1"/>
</dbReference>
<dbReference type="Pfam" id="PF13454">
    <property type="entry name" value="NAD_binding_9"/>
    <property type="match status" value="1"/>
</dbReference>
<protein>
    <submittedName>
        <fullName evidence="2">Putative NAD(P)/FAD-binding protein YdhS</fullName>
    </submittedName>
</protein>
<dbReference type="PANTHER" id="PTHR40254:SF1">
    <property type="entry name" value="BLR0577 PROTEIN"/>
    <property type="match status" value="1"/>
</dbReference>
<evidence type="ECO:0000259" key="1">
    <source>
        <dbReference type="Pfam" id="PF13454"/>
    </source>
</evidence>
<proteinExistence type="predicted"/>
<gene>
    <name evidence="2" type="ORF">HNR61_007669</name>
</gene>
<dbReference type="SUPFAM" id="SSF51905">
    <property type="entry name" value="FAD/NAD(P)-binding domain"/>
    <property type="match status" value="1"/>
</dbReference>
<name>A0A7W3LXE4_ACTNM</name>
<accession>A0A7W3LXE4</accession>
<dbReference type="PANTHER" id="PTHR40254">
    <property type="entry name" value="BLR0577 PROTEIN"/>
    <property type="match status" value="1"/>
</dbReference>
<dbReference type="InterPro" id="IPR036188">
    <property type="entry name" value="FAD/NAD-bd_sf"/>
</dbReference>
<dbReference type="Gene3D" id="3.50.50.60">
    <property type="entry name" value="FAD/NAD(P)-binding domain"/>
    <property type="match status" value="2"/>
</dbReference>
<evidence type="ECO:0000313" key="3">
    <source>
        <dbReference type="Proteomes" id="UP000572680"/>
    </source>
</evidence>